<organism evidence="8 9">
    <name type="scientific">Seiridium unicorne</name>
    <dbReference type="NCBI Taxonomy" id="138068"/>
    <lineage>
        <taxon>Eukaryota</taxon>
        <taxon>Fungi</taxon>
        <taxon>Dikarya</taxon>
        <taxon>Ascomycota</taxon>
        <taxon>Pezizomycotina</taxon>
        <taxon>Sordariomycetes</taxon>
        <taxon>Xylariomycetidae</taxon>
        <taxon>Amphisphaeriales</taxon>
        <taxon>Sporocadaceae</taxon>
        <taxon>Seiridium</taxon>
    </lineage>
</organism>
<proteinExistence type="predicted"/>
<gene>
    <name evidence="8" type="ORF">SUNI508_04970</name>
</gene>
<dbReference type="SUPFAM" id="SSF53448">
    <property type="entry name" value="Nucleotide-diphospho-sugar transferases"/>
    <property type="match status" value="1"/>
</dbReference>
<keyword evidence="2" id="KW-0328">Glycosyltransferase</keyword>
<evidence type="ECO:0000256" key="1">
    <source>
        <dbReference type="ARBA" id="ARBA00004370"/>
    </source>
</evidence>
<dbReference type="Pfam" id="PF13641">
    <property type="entry name" value="Glyco_tranf_2_3"/>
    <property type="match status" value="1"/>
</dbReference>
<evidence type="ECO:0000256" key="2">
    <source>
        <dbReference type="ARBA" id="ARBA00022676"/>
    </source>
</evidence>
<keyword evidence="3" id="KW-0808">Transferase</keyword>
<comment type="caution">
    <text evidence="8">The sequence shown here is derived from an EMBL/GenBank/DDBJ whole genome shotgun (WGS) entry which is preliminary data.</text>
</comment>
<keyword evidence="9" id="KW-1185">Reference proteome</keyword>
<sequence length="425" mass="48636">MDARLFLVGAWLIDYADGKIRSHYAAKYRAAEIAQSPKFTPNDVSVVVTVRTPPPNFAACLGRWLENEPLELIVVTTQAHFEQVKSAVASTSLTILQKNKIHIIPIQDGVAKRGKMERGIREAQGKIIALSDDQIYWSDQYLKHCLPCFDEPDVGAAGGPIEVYIPRERRENDIVTPWEAAGAKYLFGGRGGGPAVYAAARWTWCLAGCTSLIRADIIKDERFLDEFTNETFCGTKIEIADDNFISRWLLERNHIIRVQYKPEVRIWRTLKADQSYLNQRLRWERSAIISYLKWLRVPQVYQQPIVTWYTFKRLLRVPLTLIYLSVLMHSLFKYPYFTLMVLGYEAFGELKGFKAFWKAYPYMHKPKHVFAAVACDYSSLVFGVWAILTLKKQTWVSWETKIAGEGVVELLADGHAHAAADHKQE</sequence>
<evidence type="ECO:0000256" key="7">
    <source>
        <dbReference type="ARBA" id="ARBA00023180"/>
    </source>
</evidence>
<reference evidence="8 9" key="1">
    <citation type="journal article" date="2024" name="J. Plant Pathol.">
        <title>Sequence and assembly of the genome of Seiridium unicorne, isolate CBS 538.82, causal agent of cypress canker disease.</title>
        <authorList>
            <person name="Scali E."/>
            <person name="Rocca G.D."/>
            <person name="Danti R."/>
            <person name="Garbelotto M."/>
            <person name="Barberini S."/>
            <person name="Baroncelli R."/>
            <person name="Emiliani G."/>
        </authorList>
    </citation>
    <scope>NUCLEOTIDE SEQUENCE [LARGE SCALE GENOMIC DNA]</scope>
    <source>
        <strain evidence="8 9">BM-138-508</strain>
    </source>
</reference>
<accession>A0ABR2V6Y5</accession>
<evidence type="ECO:0000313" key="8">
    <source>
        <dbReference type="EMBL" id="KAK9422291.1"/>
    </source>
</evidence>
<evidence type="ECO:0000256" key="4">
    <source>
        <dbReference type="ARBA" id="ARBA00022692"/>
    </source>
</evidence>
<evidence type="ECO:0000256" key="5">
    <source>
        <dbReference type="ARBA" id="ARBA00022989"/>
    </source>
</evidence>
<keyword evidence="7" id="KW-0325">Glycoprotein</keyword>
<name>A0ABR2V6Y5_9PEZI</name>
<evidence type="ECO:0000256" key="6">
    <source>
        <dbReference type="ARBA" id="ARBA00023136"/>
    </source>
</evidence>
<keyword evidence="4" id="KW-0812">Transmembrane</keyword>
<dbReference type="InterPro" id="IPR052427">
    <property type="entry name" value="Glycosyltrans_GT2/GT47"/>
</dbReference>
<protein>
    <submittedName>
        <fullName evidence="8">Glycosyltransferase 2-like domain-containing protein</fullName>
    </submittedName>
</protein>
<evidence type="ECO:0000313" key="9">
    <source>
        <dbReference type="Proteomes" id="UP001408356"/>
    </source>
</evidence>
<evidence type="ECO:0000256" key="3">
    <source>
        <dbReference type="ARBA" id="ARBA00022679"/>
    </source>
</evidence>
<keyword evidence="6" id="KW-0472">Membrane</keyword>
<dbReference type="Gene3D" id="3.90.550.10">
    <property type="entry name" value="Spore Coat Polysaccharide Biosynthesis Protein SpsA, Chain A"/>
    <property type="match status" value="1"/>
</dbReference>
<keyword evidence="5" id="KW-1133">Transmembrane helix</keyword>
<dbReference type="EMBL" id="JARVKF010000124">
    <property type="protein sequence ID" value="KAK9422291.1"/>
    <property type="molecule type" value="Genomic_DNA"/>
</dbReference>
<dbReference type="Proteomes" id="UP001408356">
    <property type="component" value="Unassembled WGS sequence"/>
</dbReference>
<comment type="subcellular location">
    <subcellularLocation>
        <location evidence="1">Membrane</location>
    </subcellularLocation>
</comment>
<dbReference type="PANTHER" id="PTHR47844:SF1">
    <property type="entry name" value="EXOSTOSIN-LIKE 2"/>
    <property type="match status" value="1"/>
</dbReference>
<dbReference type="PANTHER" id="PTHR47844">
    <property type="entry name" value="SYNTHASE CPS1, PUTATIVE (AFU_ORTHOLOGUE AFUA_7G02500)-RELATED"/>
    <property type="match status" value="1"/>
</dbReference>
<dbReference type="InterPro" id="IPR029044">
    <property type="entry name" value="Nucleotide-diphossugar_trans"/>
</dbReference>